<keyword evidence="5" id="KW-1185">Reference proteome</keyword>
<gene>
    <name evidence="4" type="ORF">P8C59_005498</name>
</gene>
<organism evidence="4 5">
    <name type="scientific">Phyllachora maydis</name>
    <dbReference type="NCBI Taxonomy" id="1825666"/>
    <lineage>
        <taxon>Eukaryota</taxon>
        <taxon>Fungi</taxon>
        <taxon>Dikarya</taxon>
        <taxon>Ascomycota</taxon>
        <taxon>Pezizomycotina</taxon>
        <taxon>Sordariomycetes</taxon>
        <taxon>Sordariomycetidae</taxon>
        <taxon>Phyllachorales</taxon>
        <taxon>Phyllachoraceae</taxon>
        <taxon>Phyllachora</taxon>
    </lineage>
</organism>
<evidence type="ECO:0000256" key="2">
    <source>
        <dbReference type="SAM" id="MobiDB-lite"/>
    </source>
</evidence>
<dbReference type="Pfam" id="PF04181">
    <property type="entry name" value="RPAP2_Rtr1"/>
    <property type="match status" value="1"/>
</dbReference>
<evidence type="ECO:0000313" key="4">
    <source>
        <dbReference type="EMBL" id="KAK2071043.1"/>
    </source>
</evidence>
<evidence type="ECO:0000259" key="3">
    <source>
        <dbReference type="PROSITE" id="PS51479"/>
    </source>
</evidence>
<protein>
    <recommendedName>
        <fullName evidence="3">RTR1-type domain-containing protein</fullName>
    </recommendedName>
</protein>
<feature type="domain" description="RTR1-type" evidence="3">
    <location>
        <begin position="89"/>
        <end position="170"/>
    </location>
</feature>
<dbReference type="Gene3D" id="1.25.40.820">
    <property type="match status" value="1"/>
</dbReference>
<dbReference type="EMBL" id="JAQQPM010000004">
    <property type="protein sequence ID" value="KAK2071043.1"/>
    <property type="molecule type" value="Genomic_DNA"/>
</dbReference>
<sequence length="294" mass="31064">MSSSTAPTPPKGILKNPPTASKPPSLATTATAMKPVPLYPGPSEDAATKARILATYAVVERLTALPTTAPTSSSSSPSSATVDIALFKAEVTKLTQGEFAELVAERNCEAKCGYALCPRPRRALGPGPWTLWRGRVAATADLNRWCSDACARRALNVQLQLGALPLHGTPGLPPIELLGENPGGDDVRQARAAAADVGAEGGGFGTWDRERVDQHDGSVLRETGVRPEVMHSKRGKPLPHEDIEIVDNIVTTVPKAPNEPTAYGSPQPGDHLKLEGYKATFGRVRTDHDATSNC</sequence>
<evidence type="ECO:0000256" key="1">
    <source>
        <dbReference type="PROSITE-ProRule" id="PRU00812"/>
    </source>
</evidence>
<accession>A0AAD9MEJ8</accession>
<feature type="region of interest" description="Disordered" evidence="2">
    <location>
        <begin position="1"/>
        <end position="34"/>
    </location>
</feature>
<dbReference type="InterPro" id="IPR038534">
    <property type="entry name" value="Rtr1/RPAP2_sf"/>
</dbReference>
<dbReference type="Proteomes" id="UP001217918">
    <property type="component" value="Unassembled WGS sequence"/>
</dbReference>
<dbReference type="PROSITE" id="PS51479">
    <property type="entry name" value="ZF_RTR1"/>
    <property type="match status" value="1"/>
</dbReference>
<name>A0AAD9MEJ8_9PEZI</name>
<reference evidence="4" key="1">
    <citation type="journal article" date="2023" name="Mol. Plant Microbe Interact.">
        <title>Elucidating the Obligate Nature and Biological Capacity of an Invasive Fungal Corn Pathogen.</title>
        <authorList>
            <person name="MacCready J.S."/>
            <person name="Roggenkamp E.M."/>
            <person name="Gdanetz K."/>
            <person name="Chilvers M.I."/>
        </authorList>
    </citation>
    <scope>NUCLEOTIDE SEQUENCE</scope>
    <source>
        <strain evidence="4">PM02</strain>
    </source>
</reference>
<dbReference type="AlphaFoldDB" id="A0AAD9MEJ8"/>
<comment type="caution">
    <text evidence="4">The sequence shown here is derived from an EMBL/GenBank/DDBJ whole genome shotgun (WGS) entry which is preliminary data.</text>
</comment>
<evidence type="ECO:0000313" key="5">
    <source>
        <dbReference type="Proteomes" id="UP001217918"/>
    </source>
</evidence>
<proteinExistence type="inferred from homology"/>
<comment type="similarity">
    <text evidence="1">Belongs to the RPAP2 family.</text>
</comment>
<dbReference type="InterPro" id="IPR007308">
    <property type="entry name" value="Rtr1/RPAP2_dom"/>
</dbReference>